<feature type="domain" description="C2H2-type" evidence="6">
    <location>
        <begin position="165"/>
        <end position="189"/>
    </location>
</feature>
<dbReference type="AlphaFoldDB" id="A0A3Q0IKZ7"/>
<keyword evidence="7" id="KW-1185">Reference proteome</keyword>
<dbReference type="FunFam" id="3.30.160.60:FF:000448">
    <property type="entry name" value="RE1-silencing transcription factor A"/>
    <property type="match status" value="1"/>
</dbReference>
<evidence type="ECO:0000256" key="1">
    <source>
        <dbReference type="ARBA" id="ARBA00022723"/>
    </source>
</evidence>
<keyword evidence="4" id="KW-0862">Zinc</keyword>
<dbReference type="PROSITE" id="PS50157">
    <property type="entry name" value="ZINC_FINGER_C2H2_2"/>
    <property type="match status" value="4"/>
</dbReference>
<feature type="domain" description="C2H2-type" evidence="6">
    <location>
        <begin position="11"/>
        <end position="38"/>
    </location>
</feature>
<sequence length="189" mass="22266">MPRPNIYKCKYVCYMCPYHAYQVVQMRAHIFSHMGEKPYKCNLCDFSCTLKSNLNKHLRIKHHLDTKNCISPPPSHYLGPPFITKIMLSKFISTDFPKYRYQCTHCNQFETFLLDEIIEHGKCCSFMPRPNAFKCKYVCYMCTYGAYQYDQIRAHIFGHTGEKPFKCPHCSYASARNSHLLAHIRTKHS</sequence>
<evidence type="ECO:0000313" key="7">
    <source>
        <dbReference type="Proteomes" id="UP000079169"/>
    </source>
</evidence>
<reference evidence="8" key="1">
    <citation type="submission" date="2025-08" db="UniProtKB">
        <authorList>
            <consortium name="RefSeq"/>
        </authorList>
    </citation>
    <scope>IDENTIFICATION</scope>
</reference>
<dbReference type="GO" id="GO:0005634">
    <property type="term" value="C:nucleus"/>
    <property type="evidence" value="ECO:0007669"/>
    <property type="project" value="TreeGrafter"/>
</dbReference>
<keyword evidence="3 5" id="KW-0863">Zinc-finger</keyword>
<dbReference type="PaxDb" id="121845-A0A3Q0IKZ7"/>
<organism evidence="7 8">
    <name type="scientific">Diaphorina citri</name>
    <name type="common">Asian citrus psyllid</name>
    <dbReference type="NCBI Taxonomy" id="121845"/>
    <lineage>
        <taxon>Eukaryota</taxon>
        <taxon>Metazoa</taxon>
        <taxon>Ecdysozoa</taxon>
        <taxon>Arthropoda</taxon>
        <taxon>Hexapoda</taxon>
        <taxon>Insecta</taxon>
        <taxon>Pterygota</taxon>
        <taxon>Neoptera</taxon>
        <taxon>Paraneoptera</taxon>
        <taxon>Hemiptera</taxon>
        <taxon>Sternorrhyncha</taxon>
        <taxon>Psylloidea</taxon>
        <taxon>Psyllidae</taxon>
        <taxon>Diaphorininae</taxon>
        <taxon>Diaphorina</taxon>
    </lineage>
</organism>
<dbReference type="STRING" id="121845.A0A3Q0IKZ7"/>
<evidence type="ECO:0000256" key="3">
    <source>
        <dbReference type="ARBA" id="ARBA00022771"/>
    </source>
</evidence>
<dbReference type="InterPro" id="IPR036236">
    <property type="entry name" value="Znf_C2H2_sf"/>
</dbReference>
<gene>
    <name evidence="8" type="primary">LOC113466064</name>
</gene>
<dbReference type="SMART" id="SM00355">
    <property type="entry name" value="ZnF_C2H2"/>
    <property type="match status" value="4"/>
</dbReference>
<dbReference type="SUPFAM" id="SSF57667">
    <property type="entry name" value="beta-beta-alpha zinc fingers"/>
    <property type="match status" value="2"/>
</dbReference>
<keyword evidence="2" id="KW-0677">Repeat</keyword>
<proteinExistence type="predicted"/>
<dbReference type="PANTHER" id="PTHR24403:SF109">
    <property type="entry name" value="ZINC FINGER PROTEIN 845-LIKE"/>
    <property type="match status" value="1"/>
</dbReference>
<keyword evidence="1" id="KW-0479">Metal-binding</keyword>
<dbReference type="GeneID" id="113466064"/>
<protein>
    <submittedName>
        <fullName evidence="8">Zinc finger protein 782-like</fullName>
    </submittedName>
</protein>
<dbReference type="InterPro" id="IPR013087">
    <property type="entry name" value="Znf_C2H2_type"/>
</dbReference>
<dbReference type="Proteomes" id="UP000079169">
    <property type="component" value="Unplaced"/>
</dbReference>
<name>A0A3Q0IKZ7_DIACI</name>
<evidence type="ECO:0000259" key="6">
    <source>
        <dbReference type="PROSITE" id="PS50157"/>
    </source>
</evidence>
<dbReference type="FunFam" id="3.30.160.60:FF:000604">
    <property type="entry name" value="Histone H4 transcription factor-like Protein"/>
    <property type="match status" value="1"/>
</dbReference>
<evidence type="ECO:0000256" key="5">
    <source>
        <dbReference type="PROSITE-ProRule" id="PRU00042"/>
    </source>
</evidence>
<dbReference type="InterPro" id="IPR050688">
    <property type="entry name" value="Zinc_finger/UBP_domain"/>
</dbReference>
<evidence type="ECO:0000313" key="8">
    <source>
        <dbReference type="RefSeq" id="XP_026676951.1"/>
    </source>
</evidence>
<evidence type="ECO:0000256" key="4">
    <source>
        <dbReference type="ARBA" id="ARBA00022833"/>
    </source>
</evidence>
<dbReference type="RefSeq" id="XP_026676951.1">
    <property type="nucleotide sequence ID" value="XM_026821150.1"/>
</dbReference>
<dbReference type="KEGG" id="dci:113466064"/>
<dbReference type="PANTHER" id="PTHR24403">
    <property type="entry name" value="ZINC FINGER PROTEIN"/>
    <property type="match status" value="1"/>
</dbReference>
<dbReference type="PROSITE" id="PS00028">
    <property type="entry name" value="ZINC_FINGER_C2H2_1"/>
    <property type="match status" value="1"/>
</dbReference>
<dbReference type="GO" id="GO:0045944">
    <property type="term" value="P:positive regulation of transcription by RNA polymerase II"/>
    <property type="evidence" value="ECO:0007669"/>
    <property type="project" value="TreeGrafter"/>
</dbReference>
<feature type="domain" description="C2H2-type" evidence="6">
    <location>
        <begin position="39"/>
        <end position="68"/>
    </location>
</feature>
<dbReference type="Pfam" id="PF00096">
    <property type="entry name" value="zf-C2H2"/>
    <property type="match status" value="2"/>
</dbReference>
<accession>A0A3Q0IKZ7</accession>
<feature type="domain" description="C2H2-type" evidence="6">
    <location>
        <begin position="137"/>
        <end position="164"/>
    </location>
</feature>
<evidence type="ECO:0000256" key="2">
    <source>
        <dbReference type="ARBA" id="ARBA00022737"/>
    </source>
</evidence>
<dbReference type="Gene3D" id="3.30.160.60">
    <property type="entry name" value="Classic Zinc Finger"/>
    <property type="match status" value="2"/>
</dbReference>
<dbReference type="GO" id="GO:0008270">
    <property type="term" value="F:zinc ion binding"/>
    <property type="evidence" value="ECO:0007669"/>
    <property type="project" value="UniProtKB-KW"/>
</dbReference>